<dbReference type="InterPro" id="IPR055943">
    <property type="entry name" value="DUF7521"/>
</dbReference>
<keyword evidence="1" id="KW-0472">Membrane</keyword>
<evidence type="ECO:0000313" key="2">
    <source>
        <dbReference type="EMBL" id="SEO45511.1"/>
    </source>
</evidence>
<feature type="transmembrane region" description="Helical" evidence="1">
    <location>
        <begin position="81"/>
        <end position="101"/>
    </location>
</feature>
<dbReference type="AlphaFoldDB" id="A0A1H8PUR7"/>
<name>A0A1H8PUR7_9EURY</name>
<protein>
    <submittedName>
        <fullName evidence="2">Uncharacterized protein</fullName>
    </submittedName>
</protein>
<dbReference type="EMBL" id="FODV01000002">
    <property type="protein sequence ID" value="SEO45511.1"/>
    <property type="molecule type" value="Genomic_DNA"/>
</dbReference>
<dbReference type="OrthoDB" id="221164at2157"/>
<gene>
    <name evidence="2" type="ORF">SAMN04487948_102496</name>
</gene>
<evidence type="ECO:0000256" key="1">
    <source>
        <dbReference type="SAM" id="Phobius"/>
    </source>
</evidence>
<keyword evidence="3" id="KW-1185">Reference proteome</keyword>
<organism evidence="2 3">
    <name type="scientific">Halogranum amylolyticum</name>
    <dbReference type="NCBI Taxonomy" id="660520"/>
    <lineage>
        <taxon>Archaea</taxon>
        <taxon>Methanobacteriati</taxon>
        <taxon>Methanobacteriota</taxon>
        <taxon>Stenosarchaea group</taxon>
        <taxon>Halobacteria</taxon>
        <taxon>Halobacteriales</taxon>
        <taxon>Haloferacaceae</taxon>
    </lineage>
</organism>
<keyword evidence="1" id="KW-1133">Transmembrane helix</keyword>
<feature type="transmembrane region" description="Helical" evidence="1">
    <location>
        <begin position="6"/>
        <end position="28"/>
    </location>
</feature>
<proteinExistence type="predicted"/>
<reference evidence="3" key="1">
    <citation type="submission" date="2016-10" db="EMBL/GenBank/DDBJ databases">
        <authorList>
            <person name="Varghese N."/>
            <person name="Submissions S."/>
        </authorList>
    </citation>
    <scope>NUCLEOTIDE SEQUENCE [LARGE SCALE GENOMIC DNA]</scope>
    <source>
        <strain evidence="3">CGMCC 1.10121</strain>
    </source>
</reference>
<feature type="transmembrane region" description="Helical" evidence="1">
    <location>
        <begin position="49"/>
        <end position="69"/>
    </location>
</feature>
<dbReference type="Proteomes" id="UP000199126">
    <property type="component" value="Unassembled WGS sequence"/>
</dbReference>
<evidence type="ECO:0000313" key="3">
    <source>
        <dbReference type="Proteomes" id="UP000199126"/>
    </source>
</evidence>
<accession>A0A1H8PUR7</accession>
<dbReference type="Pfam" id="PF24365">
    <property type="entry name" value="DUF7521"/>
    <property type="match status" value="1"/>
</dbReference>
<sequence length="105" mass="11505">MAPVPVAAVVDWVIVALALGSTLVGSYVGYQAYRGYRRHDSRPMQALSLGLFLLTAVAFSIAFVGSLLLREGYLGLQYQQLLTLVTRLFQFLGVLLIAYSLHSRA</sequence>
<dbReference type="RefSeq" id="WP_089821833.1">
    <property type="nucleotide sequence ID" value="NZ_FODV01000002.1"/>
</dbReference>
<keyword evidence="1" id="KW-0812">Transmembrane</keyword>